<protein>
    <submittedName>
        <fullName evidence="5">Peptidase</fullName>
    </submittedName>
</protein>
<dbReference type="Pfam" id="PF00207">
    <property type="entry name" value="A2M"/>
    <property type="match status" value="1"/>
</dbReference>
<dbReference type="SMART" id="SM01359">
    <property type="entry name" value="A2M_N_2"/>
    <property type="match status" value="1"/>
</dbReference>
<dbReference type="PANTHER" id="PTHR40094:SF1">
    <property type="entry name" value="UBIQUITIN DOMAIN-CONTAINING PROTEIN"/>
    <property type="match status" value="1"/>
</dbReference>
<dbReference type="GO" id="GO:0004866">
    <property type="term" value="F:endopeptidase inhibitor activity"/>
    <property type="evidence" value="ECO:0007669"/>
    <property type="project" value="InterPro"/>
</dbReference>
<dbReference type="Gene3D" id="2.60.40.1930">
    <property type="match status" value="1"/>
</dbReference>
<feature type="chain" id="PRO_5020882751" evidence="2">
    <location>
        <begin position="24"/>
        <end position="1878"/>
    </location>
</feature>
<proteinExistence type="inferred from homology"/>
<dbReference type="InterPro" id="IPR051802">
    <property type="entry name" value="YfhM-like"/>
</dbReference>
<dbReference type="InterPro" id="IPR021868">
    <property type="entry name" value="Alpha_2_Macroglob_MG3"/>
</dbReference>
<dbReference type="InterPro" id="IPR001599">
    <property type="entry name" value="Macroglobln_a2"/>
</dbReference>
<sequence length="1878" mass="208398">MIFRKRWSLFLLFSILWTQTSFFSQNAPPYVELFSPQGSVKLTKQVQVRFSQPMVSLGDPRPKEDIFKISCPLAGKARWIDSFTWVYEFEKELPGGVKCEFKLSDSLKTIDGQTLSGDKNFVFDTGGPSVQYSSPYSGNSIEEDQVFMLHLDAKPEPSSVHKFAYFSVQELSNRIPLEIVEGKDRKEILKASGYEDEENLILVRAKQIFLPDKNIRLVWGKGVRSEWGGELAEDQLYDFKVRPAFSANFSCERVNAKANCIPILPLSVNFSSPVIHSDLAKITLISKEGKEYPSQLNEATKQDKENSSYSLSFPGPFPENSEFIVRIPDSLQDETGRKLVNAANFPLTVKTGEFPPLVKFPAKFGILEANANPAIPVTLRNLDAQIPLKTVSLNVSGSTQKTLDPSEIQKWFSVLAKTEREKSIFATKIGSNAPVSLNFPKPNGKKPMEVVGIPLEKPGFYVVEFASDTLGASLLEKKGKMYVSAAALVTNLSVHFKWGKDSSLVWVTSLDKAVPESGVLVKIVDCKGVVRGTGVTGKEGTVKFGKISNSEVPYCGYHELGNGLTVFAQKGEDISFTSSAWDSGIESWRFNLPSSLYGGGEEIQSVVLDRTLFKAGETVHLKHFRRGHGGQGLTASDPKTYPKKVVIQHEGSGENFITPLVWSFPGSTESEFNIPKTAKLGTYKILYPYSEEEIGYGAVVGNFRVEEFRLPVLKGNIQLADGAVYLVSPKKAKVDLGLQYLSGGGASSFPVQIRGQVSPRFWSPSEEYSSFSFNPEQITVGRHKTGEESEEDSGSSVDSKLFQGEKLKLDEKGFGSFTFENLKPVLTDSSLEVEMEYLDPSGEIQTTYRSFPVHQSNLHLGIQPKGWFFSKDKVEMQILALDLKNEPKKNQKINVKAYSRSFYSNRRRLVGGYYAYDHFREVKDLGVYCSGKTNDKGILFCEGKAPETGEIIFSAEAEDDKGNQTNSVYSIWVASSEDSWFEATDHNRMDILPEKRSTEIGDTLKIQIRSPFREGTALVTVEREGVIDSFVQNVSGKEPVVSLPIKKEYAPNVYISVLLIRGRVGDPKPTAMIDLARPSFRLGIVPIKVGWKPYELSVNIKTNQSDYKVREVVTANIQVKDKNGKPPEAGGEVLVAVVDEALLELSPNPTWKLLDAMMGTRGLDVSTSTGQSQVIGRRHFGLKARPTGGGGGKNPTRNLFNTLLYWKGKIVLDKEGKANIRFPLNDSLTSFRVVAVASAGVQEFGTGFSSIQTTQDVQTFAGIPPVVREGDLVLHEYSLRNSTSVEQSLKLNLQITDTNKDSSRPKLNLNLPEKSVRLAPNSTASVSWNIKVPNDVEARILSFEAKNESGAAVDRLTNDQKVIPLLSERVYQAGLYQWENPVSETLQAPSDSIPNSSSWKLTAVPSLLGGMKSVESYFLAYPYDCMEQRVSKAVGLKSSALWQSVDSELGAYLDSYGLVKYFPKMERGSEVLTAYVLITSRLAGVSLNGDSVTRMTEALRGYVDGKIPGEPWSFGADAIIRKIIVIEALAIYETLDWDYVSPVYKNLELLPTASIISLSEISNVVVGMDPKVKSRLANVLRSRLNLQGTELVIADSNFANPWWILGSKDYTMAKLVLWTLYDSSYKKDMPKLIKGFLKKQRSGKWDTTLGNAYGVLVAERVGKIMESEKVTGGLVSVNDGKSEFKIDPNVNSKNSVSISVQPEQKNVSINYNGKGKPWIQWESKSKIPLKEALFSGYRIKRTIEPIQRKVSGKWTKGDILKIRLEITADSDKTWVVLEDPLPPGSLHIGRGLGRESKILAGKISQEQDFSPSFEERSFSHYRAYYEYLPQGNFVTEYTIQLNHPGEFVLPPTRIEAMYSPETFAELPVESLQISEGES</sequence>
<keyword evidence="6" id="KW-1185">Reference proteome</keyword>
<dbReference type="InterPro" id="IPR002890">
    <property type="entry name" value="MG2"/>
</dbReference>
<comment type="caution">
    <text evidence="5">The sequence shown here is derived from an EMBL/GenBank/DDBJ whole genome shotgun (WGS) entry which is preliminary data.</text>
</comment>
<reference evidence="5" key="1">
    <citation type="journal article" date="2019" name="PLoS Negl. Trop. Dis.">
        <title>Revisiting the worldwide diversity of Leptospira species in the environment.</title>
        <authorList>
            <person name="Vincent A.T."/>
            <person name="Schiettekatte O."/>
            <person name="Bourhy P."/>
            <person name="Veyrier F.J."/>
            <person name="Picardeau M."/>
        </authorList>
    </citation>
    <scope>NUCLEOTIDE SEQUENCE [LARGE SCALE GENOMIC DNA]</scope>
    <source>
        <strain evidence="5">201300427</strain>
    </source>
</reference>
<dbReference type="Pfam" id="PF01835">
    <property type="entry name" value="MG2"/>
    <property type="match status" value="1"/>
</dbReference>
<evidence type="ECO:0000259" key="3">
    <source>
        <dbReference type="SMART" id="SM01359"/>
    </source>
</evidence>
<evidence type="ECO:0000256" key="2">
    <source>
        <dbReference type="SAM" id="SignalP"/>
    </source>
</evidence>
<feature type="signal peptide" evidence="2">
    <location>
        <begin position="1"/>
        <end position="23"/>
    </location>
</feature>
<keyword evidence="2" id="KW-0732">Signal</keyword>
<dbReference type="OrthoDB" id="9767116at2"/>
<accession>A0A4R9LZ11</accession>
<dbReference type="EMBL" id="RQHW01000047">
    <property type="protein sequence ID" value="TGN18129.1"/>
    <property type="molecule type" value="Genomic_DNA"/>
</dbReference>
<dbReference type="Pfam" id="PF17973">
    <property type="entry name" value="bMG10"/>
    <property type="match status" value="1"/>
</dbReference>
<dbReference type="InterPro" id="IPR041246">
    <property type="entry name" value="Bact_MG10"/>
</dbReference>
<dbReference type="InterPro" id="IPR008930">
    <property type="entry name" value="Terpenoid_cyclase/PrenylTrfase"/>
</dbReference>
<dbReference type="Proteomes" id="UP000298058">
    <property type="component" value="Unassembled WGS sequence"/>
</dbReference>
<dbReference type="Pfam" id="PF07703">
    <property type="entry name" value="A2M_BRD"/>
    <property type="match status" value="1"/>
</dbReference>
<dbReference type="InterPro" id="IPR011625">
    <property type="entry name" value="A2M_N_BRD"/>
</dbReference>
<organism evidence="5 6">
    <name type="scientific">Leptospira idonii</name>
    <dbReference type="NCBI Taxonomy" id="1193500"/>
    <lineage>
        <taxon>Bacteria</taxon>
        <taxon>Pseudomonadati</taxon>
        <taxon>Spirochaetota</taxon>
        <taxon>Spirochaetia</taxon>
        <taxon>Leptospirales</taxon>
        <taxon>Leptospiraceae</taxon>
        <taxon>Leptospira</taxon>
    </lineage>
</organism>
<evidence type="ECO:0000256" key="1">
    <source>
        <dbReference type="ARBA" id="ARBA00010556"/>
    </source>
</evidence>
<dbReference type="SMART" id="SM01360">
    <property type="entry name" value="A2M"/>
    <property type="match status" value="1"/>
</dbReference>
<comment type="similarity">
    <text evidence="1">Belongs to the protease inhibitor I39 (alpha-2-macroglobulin) family. Bacterial alpha-2-macroglobulin subfamily.</text>
</comment>
<evidence type="ECO:0000259" key="4">
    <source>
        <dbReference type="SMART" id="SM01360"/>
    </source>
</evidence>
<evidence type="ECO:0000313" key="6">
    <source>
        <dbReference type="Proteomes" id="UP000298058"/>
    </source>
</evidence>
<feature type="domain" description="Alpha-2-macroglobulin bait region" evidence="3">
    <location>
        <begin position="989"/>
        <end position="1145"/>
    </location>
</feature>
<dbReference type="PANTHER" id="PTHR40094">
    <property type="entry name" value="ALPHA-2-MACROGLOBULIN HOMOLOG"/>
    <property type="match status" value="1"/>
</dbReference>
<name>A0A4R9LZ11_9LEPT</name>
<feature type="domain" description="Alpha-2-macroglobulin" evidence="4">
    <location>
        <begin position="1203"/>
        <end position="1293"/>
    </location>
</feature>
<dbReference type="Pfam" id="PF11974">
    <property type="entry name" value="bMG3"/>
    <property type="match status" value="1"/>
</dbReference>
<gene>
    <name evidence="5" type="ORF">EHS15_11975</name>
</gene>
<evidence type="ECO:0000313" key="5">
    <source>
        <dbReference type="EMBL" id="TGN18129.1"/>
    </source>
</evidence>
<dbReference type="SUPFAM" id="SSF48239">
    <property type="entry name" value="Terpenoid cyclases/Protein prenyltransferases"/>
    <property type="match status" value="1"/>
</dbReference>